<dbReference type="SMART" id="SM00355">
    <property type="entry name" value="ZnF_C2H2"/>
    <property type="match status" value="12"/>
</dbReference>
<feature type="domain" description="C2H2-type" evidence="13">
    <location>
        <begin position="753"/>
        <end position="780"/>
    </location>
</feature>
<protein>
    <submittedName>
        <fullName evidence="14">Zinc finger protein 112-like 1</fullName>
    </submittedName>
</protein>
<comment type="similarity">
    <text evidence="2">Belongs to the krueppel C2H2-type zinc-finger protein family.</text>
</comment>
<keyword evidence="4" id="KW-0677">Repeat</keyword>
<evidence type="ECO:0000313" key="14">
    <source>
        <dbReference type="EMBL" id="KAG7168514.1"/>
    </source>
</evidence>
<feature type="domain" description="C2H2-type" evidence="13">
    <location>
        <begin position="585"/>
        <end position="612"/>
    </location>
</feature>
<evidence type="ECO:0000256" key="6">
    <source>
        <dbReference type="ARBA" id="ARBA00022833"/>
    </source>
</evidence>
<keyword evidence="7" id="KW-0805">Transcription regulation</keyword>
<dbReference type="GO" id="GO:0003677">
    <property type="term" value="F:DNA binding"/>
    <property type="evidence" value="ECO:0007669"/>
    <property type="project" value="UniProtKB-KW"/>
</dbReference>
<dbReference type="InterPro" id="IPR013087">
    <property type="entry name" value="Znf_C2H2_type"/>
</dbReference>
<dbReference type="Pfam" id="PF00096">
    <property type="entry name" value="zf-C2H2"/>
    <property type="match status" value="4"/>
</dbReference>
<dbReference type="FunFam" id="3.30.160.60:FF:000446">
    <property type="entry name" value="Zinc finger protein"/>
    <property type="match status" value="2"/>
</dbReference>
<feature type="region of interest" description="Disordered" evidence="12">
    <location>
        <begin position="364"/>
        <end position="437"/>
    </location>
</feature>
<evidence type="ECO:0000256" key="11">
    <source>
        <dbReference type="PROSITE-ProRule" id="PRU00042"/>
    </source>
</evidence>
<evidence type="ECO:0000256" key="8">
    <source>
        <dbReference type="ARBA" id="ARBA00023125"/>
    </source>
</evidence>
<feature type="region of interest" description="Disordered" evidence="12">
    <location>
        <begin position="79"/>
        <end position="103"/>
    </location>
</feature>
<dbReference type="Proteomes" id="UP000747542">
    <property type="component" value="Unassembled WGS sequence"/>
</dbReference>
<dbReference type="FunFam" id="3.30.160.60:FF:000770">
    <property type="entry name" value="zinc finger protein 16"/>
    <property type="match status" value="1"/>
</dbReference>
<dbReference type="Pfam" id="PF13912">
    <property type="entry name" value="zf-C2H2_6"/>
    <property type="match status" value="2"/>
</dbReference>
<organism evidence="14 15">
    <name type="scientific">Homarus americanus</name>
    <name type="common">American lobster</name>
    <dbReference type="NCBI Taxonomy" id="6706"/>
    <lineage>
        <taxon>Eukaryota</taxon>
        <taxon>Metazoa</taxon>
        <taxon>Ecdysozoa</taxon>
        <taxon>Arthropoda</taxon>
        <taxon>Crustacea</taxon>
        <taxon>Multicrustacea</taxon>
        <taxon>Malacostraca</taxon>
        <taxon>Eumalacostraca</taxon>
        <taxon>Eucarida</taxon>
        <taxon>Decapoda</taxon>
        <taxon>Pleocyemata</taxon>
        <taxon>Astacidea</taxon>
        <taxon>Nephropoidea</taxon>
        <taxon>Nephropidae</taxon>
        <taxon>Homarus</taxon>
    </lineage>
</organism>
<comment type="caution">
    <text evidence="14">The sequence shown here is derived from an EMBL/GenBank/DDBJ whole genome shotgun (WGS) entry which is preliminary data.</text>
</comment>
<keyword evidence="6" id="KW-0862">Zinc</keyword>
<keyword evidence="10" id="KW-0539">Nucleus</keyword>
<feature type="domain" description="C2H2-type" evidence="13">
    <location>
        <begin position="669"/>
        <end position="696"/>
    </location>
</feature>
<evidence type="ECO:0000256" key="12">
    <source>
        <dbReference type="SAM" id="MobiDB-lite"/>
    </source>
</evidence>
<feature type="domain" description="C2H2-type" evidence="13">
    <location>
        <begin position="641"/>
        <end position="668"/>
    </location>
</feature>
<evidence type="ECO:0000259" key="13">
    <source>
        <dbReference type="PROSITE" id="PS50157"/>
    </source>
</evidence>
<evidence type="ECO:0000256" key="5">
    <source>
        <dbReference type="ARBA" id="ARBA00022771"/>
    </source>
</evidence>
<dbReference type="EMBL" id="JAHLQT010020073">
    <property type="protein sequence ID" value="KAG7168514.1"/>
    <property type="molecule type" value="Genomic_DNA"/>
</dbReference>
<feature type="compositionally biased region" description="Basic and acidic residues" evidence="12">
    <location>
        <begin position="127"/>
        <end position="138"/>
    </location>
</feature>
<feature type="compositionally biased region" description="Basic and acidic residues" evidence="12">
    <location>
        <begin position="414"/>
        <end position="437"/>
    </location>
</feature>
<evidence type="ECO:0000256" key="1">
    <source>
        <dbReference type="ARBA" id="ARBA00004123"/>
    </source>
</evidence>
<dbReference type="FunFam" id="3.30.160.60:FF:000100">
    <property type="entry name" value="Zinc finger 45-like"/>
    <property type="match status" value="2"/>
</dbReference>
<evidence type="ECO:0000256" key="3">
    <source>
        <dbReference type="ARBA" id="ARBA00022723"/>
    </source>
</evidence>
<feature type="region of interest" description="Disordered" evidence="12">
    <location>
        <begin position="909"/>
        <end position="934"/>
    </location>
</feature>
<evidence type="ECO:0000256" key="7">
    <source>
        <dbReference type="ARBA" id="ARBA00023015"/>
    </source>
</evidence>
<feature type="domain" description="C2H2-type" evidence="13">
    <location>
        <begin position="557"/>
        <end position="584"/>
    </location>
</feature>
<dbReference type="PROSITE" id="PS50157">
    <property type="entry name" value="ZINC_FINGER_C2H2_2"/>
    <property type="match status" value="12"/>
</dbReference>
<feature type="domain" description="C2H2-type" evidence="13">
    <location>
        <begin position="781"/>
        <end position="804"/>
    </location>
</feature>
<feature type="compositionally biased region" description="Polar residues" evidence="12">
    <location>
        <begin position="385"/>
        <end position="396"/>
    </location>
</feature>
<accession>A0A8J5MZ06</accession>
<dbReference type="OrthoDB" id="8895262at2759"/>
<evidence type="ECO:0000256" key="2">
    <source>
        <dbReference type="ARBA" id="ARBA00006991"/>
    </source>
</evidence>
<dbReference type="GO" id="GO:0005634">
    <property type="term" value="C:nucleus"/>
    <property type="evidence" value="ECO:0007669"/>
    <property type="project" value="UniProtKB-SubCell"/>
</dbReference>
<feature type="domain" description="C2H2-type" evidence="13">
    <location>
        <begin position="613"/>
        <end position="640"/>
    </location>
</feature>
<evidence type="ECO:0000256" key="10">
    <source>
        <dbReference type="ARBA" id="ARBA00023242"/>
    </source>
</evidence>
<evidence type="ECO:0000313" key="15">
    <source>
        <dbReference type="Proteomes" id="UP000747542"/>
    </source>
</evidence>
<dbReference type="PROSITE" id="PS00028">
    <property type="entry name" value="ZINC_FINGER_C2H2_1"/>
    <property type="match status" value="11"/>
</dbReference>
<dbReference type="PANTHER" id="PTHR24394:SF29">
    <property type="entry name" value="MYONEURIN"/>
    <property type="match status" value="1"/>
</dbReference>
<sequence length="934" mass="107594">MTNPVDYQYSKHCSVCGLQFQTETELNLHMLSHISQQGHQSQQISCSEFQSQDMYGETHILDKSPLSFSSIEKVHHSIPSSPCGSCQQGRSSSLQQDRSPVSSLFLQDHKSDTYHERYSCQATHPDQSVEEKPTHEKTSPNISFNNNEGHKSSNHIVKGKMPGVGGNYKKASSSSYYNAPTGTEHELKNYRISSKRNSCVVPSSHVHKGRNLSYVDELNGLQKQVHHEFIPDKQVEGEMKMGHHLCLTYGTKVVGTGSKQYNNEVEQNQLHLCMPLEKEVPCADVPEIQAVQECSGNHQDNENQHAHQLQKGNVLLEQHSPQNFQPAMEQLVDKVRVTQQNEKPHKNLKLRNFRKDLLTNTNLLDPQKNELDNNLDTNRKKQLPVYNSTEGNLRSVNSKDQRQKSHLRNSVSLPRRDQKNKEGGEEHNIKVVDDTKRREEDLKTCSAKQSNPNGHLLTTANFIQESIFIPDKPKIKKTRGPYKKMTKVNYDPTSNPEKPYFCDECNKRFKLRDSLRAHQKQGHSEERPWKCEQCGASFKKKGTLTAHYEVHTNIRPHKCESCPATFRRQTELNIHYIKHTNIKPYECDLCGAAFAWKNSLKHHMKTHSSEKPYECEICGASFKWPDSLKLHITTHSSVKEFGCDICNARFKWKRSLRTHKLTHAAVKPFICDLCGSQFVQRAKLKLHMAVHTNDKPFKCECCEMAFARKDRLNAHKKVHSVHKPYKCHLCNSAFRSDYGLKKHFSIHKKAEQLPCSHCGKTFICIREVRKHEKTHTNPITFDCEACNMSFTLKKELNKHNKNTHKIMVKNLRKKKRKRRYVVLESSSEEPEMICIEPRVEDMMEMNERDEGIGEGEEEVVNERDDVGKREIYLENDNHQGDEGGNIAVDKQVSVQNLYTIDVKKEVIEKPQDTEAERHIKEENLTDEDKNHLPV</sequence>
<keyword evidence="5 11" id="KW-0863">Zinc-finger</keyword>
<reference evidence="14" key="1">
    <citation type="journal article" date="2021" name="Sci. Adv.">
        <title>The American lobster genome reveals insights on longevity, neural, and immune adaptations.</title>
        <authorList>
            <person name="Polinski J.M."/>
            <person name="Zimin A.V."/>
            <person name="Clark K.F."/>
            <person name="Kohn A.B."/>
            <person name="Sadowski N."/>
            <person name="Timp W."/>
            <person name="Ptitsyn A."/>
            <person name="Khanna P."/>
            <person name="Romanova D.Y."/>
            <person name="Williams P."/>
            <person name="Greenwood S.J."/>
            <person name="Moroz L.L."/>
            <person name="Walt D.R."/>
            <person name="Bodnar A.G."/>
        </authorList>
    </citation>
    <scope>NUCLEOTIDE SEQUENCE</scope>
    <source>
        <tissue evidence="14">Heart &amp; testis</tissue>
    </source>
</reference>
<dbReference type="PANTHER" id="PTHR24394">
    <property type="entry name" value="ZINC FINGER PROTEIN"/>
    <property type="match status" value="1"/>
</dbReference>
<evidence type="ECO:0000256" key="4">
    <source>
        <dbReference type="ARBA" id="ARBA00022737"/>
    </source>
</evidence>
<keyword evidence="3" id="KW-0479">Metal-binding</keyword>
<feature type="domain" description="C2H2-type" evidence="13">
    <location>
        <begin position="725"/>
        <end position="752"/>
    </location>
</feature>
<gene>
    <name evidence="14" type="primary">Znf112-L1</name>
    <name evidence="14" type="ORF">Hamer_G002596</name>
</gene>
<dbReference type="FunFam" id="3.30.160.60:FF:000534">
    <property type="entry name" value="zinc finger protein 674"/>
    <property type="match status" value="1"/>
</dbReference>
<feature type="domain" description="C2H2-type" evidence="13">
    <location>
        <begin position="11"/>
        <end position="38"/>
    </location>
</feature>
<feature type="domain" description="C2H2-type" evidence="13">
    <location>
        <begin position="500"/>
        <end position="528"/>
    </location>
</feature>
<keyword evidence="9" id="KW-0804">Transcription</keyword>
<feature type="domain" description="C2H2-type" evidence="13">
    <location>
        <begin position="697"/>
        <end position="724"/>
    </location>
</feature>
<feature type="domain" description="C2H2-type" evidence="13">
    <location>
        <begin position="529"/>
        <end position="556"/>
    </location>
</feature>
<keyword evidence="15" id="KW-1185">Reference proteome</keyword>
<name>A0A8J5MZ06_HOMAM</name>
<feature type="region of interest" description="Disordered" evidence="12">
    <location>
        <begin position="122"/>
        <end position="177"/>
    </location>
</feature>
<dbReference type="AlphaFoldDB" id="A0A8J5MZ06"/>
<dbReference type="GO" id="GO:0000981">
    <property type="term" value="F:DNA-binding transcription factor activity, RNA polymerase II-specific"/>
    <property type="evidence" value="ECO:0007669"/>
    <property type="project" value="TreeGrafter"/>
</dbReference>
<dbReference type="GO" id="GO:0008270">
    <property type="term" value="F:zinc ion binding"/>
    <property type="evidence" value="ECO:0007669"/>
    <property type="project" value="UniProtKB-KW"/>
</dbReference>
<evidence type="ECO:0000256" key="9">
    <source>
        <dbReference type="ARBA" id="ARBA00023163"/>
    </source>
</evidence>
<comment type="subcellular location">
    <subcellularLocation>
        <location evidence="1">Nucleus</location>
    </subcellularLocation>
</comment>
<feature type="compositionally biased region" description="Low complexity" evidence="12">
    <location>
        <begin position="167"/>
        <end position="177"/>
    </location>
</feature>
<proteinExistence type="inferred from homology"/>
<keyword evidence="8" id="KW-0238">DNA-binding</keyword>